<protein>
    <submittedName>
        <fullName evidence="2">GyrI-like domain-containing protein</fullName>
    </submittedName>
</protein>
<dbReference type="InterPro" id="IPR029442">
    <property type="entry name" value="GyrI-like"/>
</dbReference>
<dbReference type="Pfam" id="PF06445">
    <property type="entry name" value="GyrI-like"/>
    <property type="match status" value="1"/>
</dbReference>
<dbReference type="PANTHER" id="PTHR40055:SF1">
    <property type="entry name" value="TRANSCRIPTIONAL REGULATOR YGIV-RELATED"/>
    <property type="match status" value="1"/>
</dbReference>
<dbReference type="SMART" id="SM00871">
    <property type="entry name" value="AraC_E_bind"/>
    <property type="match status" value="1"/>
</dbReference>
<name>A0ABZ0AXB4_9BURK</name>
<dbReference type="PANTHER" id="PTHR40055">
    <property type="entry name" value="TRANSCRIPTIONAL REGULATOR YGIV-RELATED"/>
    <property type="match status" value="1"/>
</dbReference>
<keyword evidence="3" id="KW-1185">Reference proteome</keyword>
<sequence length="157" mass="17846">MDVRVGIFPEKIIAVVEHFGSPSLEYLTAKRLNQWKDRYMRDSPSMGNSFAIYHTRRYAVEARLHRVDFGVEVDFPVQPNVYGVVSKVLPSCRCAILRDVGGRYLSNAIDYLQDTWLKTSGEELSGLPVFYHYLNVGPELKAAEMITDVYLPLKGVT</sequence>
<feature type="domain" description="AraC effector-binding" evidence="1">
    <location>
        <begin position="1"/>
        <end position="154"/>
    </location>
</feature>
<proteinExistence type="predicted"/>
<dbReference type="RefSeq" id="WP_313866821.1">
    <property type="nucleotide sequence ID" value="NZ_CP132507.1"/>
</dbReference>
<reference evidence="2 3" key="1">
    <citation type="submission" date="2023-08" db="EMBL/GenBank/DDBJ databases">
        <title>Rhodoferax potami sp. nov. and Rhodoferax mekongensis sp. nov., isolated from the Mekong River in Thailand.</title>
        <authorList>
            <person name="Kitikhun S."/>
            <person name="Charoenyingcharoen P."/>
            <person name="Siriarchawattana P."/>
            <person name="Likhitrattanapisal S."/>
            <person name="Nilsakha T."/>
            <person name="Chanpet A."/>
            <person name="Rattanawaree P."/>
            <person name="Ingsriswang S."/>
        </authorList>
    </citation>
    <scope>NUCLEOTIDE SEQUENCE [LARGE SCALE GENOMIC DNA]</scope>
    <source>
        <strain evidence="2 3">TBRC 17307</strain>
    </source>
</reference>
<dbReference type="Gene3D" id="3.20.80.10">
    <property type="entry name" value="Regulatory factor, effector binding domain"/>
    <property type="match status" value="1"/>
</dbReference>
<gene>
    <name evidence="2" type="ORF">RAN89_13650</name>
</gene>
<dbReference type="Proteomes" id="UP001302257">
    <property type="component" value="Chromosome"/>
</dbReference>
<evidence type="ECO:0000313" key="2">
    <source>
        <dbReference type="EMBL" id="WNO03950.1"/>
    </source>
</evidence>
<dbReference type="InterPro" id="IPR010499">
    <property type="entry name" value="AraC_E-bd"/>
</dbReference>
<accession>A0ABZ0AXB4</accession>
<dbReference type="SUPFAM" id="SSF55136">
    <property type="entry name" value="Probable bacterial effector-binding domain"/>
    <property type="match status" value="1"/>
</dbReference>
<dbReference type="InterPro" id="IPR050908">
    <property type="entry name" value="SmbC-like"/>
</dbReference>
<dbReference type="InterPro" id="IPR011256">
    <property type="entry name" value="Reg_factor_effector_dom_sf"/>
</dbReference>
<organism evidence="2 3">
    <name type="scientific">Rhodoferax mekongensis</name>
    <dbReference type="NCBI Taxonomy" id="3068341"/>
    <lineage>
        <taxon>Bacteria</taxon>
        <taxon>Pseudomonadati</taxon>
        <taxon>Pseudomonadota</taxon>
        <taxon>Betaproteobacteria</taxon>
        <taxon>Burkholderiales</taxon>
        <taxon>Comamonadaceae</taxon>
        <taxon>Rhodoferax</taxon>
    </lineage>
</organism>
<evidence type="ECO:0000259" key="1">
    <source>
        <dbReference type="SMART" id="SM00871"/>
    </source>
</evidence>
<dbReference type="EMBL" id="CP132507">
    <property type="protein sequence ID" value="WNO03950.1"/>
    <property type="molecule type" value="Genomic_DNA"/>
</dbReference>
<evidence type="ECO:0000313" key="3">
    <source>
        <dbReference type="Proteomes" id="UP001302257"/>
    </source>
</evidence>